<accession>A0A4Q7PRR7</accession>
<dbReference type="SUPFAM" id="SSF53850">
    <property type="entry name" value="Periplasmic binding protein-like II"/>
    <property type="match status" value="1"/>
</dbReference>
<feature type="chain" id="PRO_5020793023" evidence="2">
    <location>
        <begin position="20"/>
        <end position="464"/>
    </location>
</feature>
<evidence type="ECO:0000313" key="3">
    <source>
        <dbReference type="EMBL" id="RZT02788.1"/>
    </source>
</evidence>
<dbReference type="PANTHER" id="PTHR43649">
    <property type="entry name" value="ARABINOSE-BINDING PROTEIN-RELATED"/>
    <property type="match status" value="1"/>
</dbReference>
<dbReference type="PANTHER" id="PTHR43649:SF11">
    <property type="entry name" value="ABC TRANSPORTER SUBSTRATE-BINDING PROTEIN YESO-RELATED"/>
    <property type="match status" value="1"/>
</dbReference>
<dbReference type="Gene3D" id="3.40.190.10">
    <property type="entry name" value="Periplasmic binding protein-like II"/>
    <property type="match status" value="2"/>
</dbReference>
<keyword evidence="2" id="KW-0732">Signal</keyword>
<proteinExistence type="predicted"/>
<dbReference type="InterPro" id="IPR050490">
    <property type="entry name" value="Bact_solute-bd_prot1"/>
</dbReference>
<organism evidence="3 4">
    <name type="scientific">Cuneatibacter caecimuris</name>
    <dbReference type="NCBI Taxonomy" id="1796618"/>
    <lineage>
        <taxon>Bacteria</taxon>
        <taxon>Bacillati</taxon>
        <taxon>Bacillota</taxon>
        <taxon>Clostridia</taxon>
        <taxon>Lachnospirales</taxon>
        <taxon>Lachnospiraceae</taxon>
        <taxon>Cuneatibacter</taxon>
    </lineage>
</organism>
<feature type="compositionally biased region" description="Polar residues" evidence="1">
    <location>
        <begin position="24"/>
        <end position="38"/>
    </location>
</feature>
<keyword evidence="4" id="KW-1185">Reference proteome</keyword>
<feature type="compositionally biased region" description="Basic and acidic residues" evidence="1">
    <location>
        <begin position="39"/>
        <end position="53"/>
    </location>
</feature>
<dbReference type="InterPro" id="IPR006059">
    <property type="entry name" value="SBP"/>
</dbReference>
<dbReference type="AlphaFoldDB" id="A0A4Q7PRR7"/>
<gene>
    <name evidence="3" type="ORF">EV209_0913</name>
</gene>
<dbReference type="PROSITE" id="PS51257">
    <property type="entry name" value="PROKAR_LIPOPROTEIN"/>
    <property type="match status" value="1"/>
</dbReference>
<dbReference type="RefSeq" id="WP_130433464.1">
    <property type="nucleotide sequence ID" value="NZ_SGXF01000001.1"/>
</dbReference>
<feature type="region of interest" description="Disordered" evidence="1">
    <location>
        <begin position="21"/>
        <end position="57"/>
    </location>
</feature>
<comment type="caution">
    <text evidence="3">The sequence shown here is derived from an EMBL/GenBank/DDBJ whole genome shotgun (WGS) entry which is preliminary data.</text>
</comment>
<dbReference type="EMBL" id="SGXF01000001">
    <property type="protein sequence ID" value="RZT02788.1"/>
    <property type="molecule type" value="Genomic_DNA"/>
</dbReference>
<evidence type="ECO:0000256" key="1">
    <source>
        <dbReference type="SAM" id="MobiDB-lite"/>
    </source>
</evidence>
<name>A0A4Q7PRR7_9FIRM</name>
<sequence>MRKRGLAVLMAAVLGTTLAACGNTPDSKTTKAPENTVKTTEERTTEDGNDKTSEAGGQEGELSLRFSWWGGDARHEATLKAIEVYEKANPGIKIEPEYSSFSGYYEKLVTQLASGNAPDIFQVDQGWVAELYARGDAFADFSDYKDSIDLAQIPESMMTDYCTIDGQVMVLPFGYNGTVFLYNKTLLADWCDAEGNLEVKTWDDFLEIGKALHEKDPESYMTTAVTDGYLRYILKPMLEQITGKIDVQDDFTLGFGPEELAKAYDSFMKIFTEQVSQPYEEAVLYDSMQNNPLWLNGKIGGIFLFFSNIDTEIAGLDYDYGVTAMPMFQDAKVSGQECCPSLMVAINKNIDGAHKKAAAEFLDWFINSEEASLILGTVRGVPGSASALEALEKNGMLSDLMSQGIKISNDTLSLKNGAYELNASVKAVFVEYMEKVIYGVSSPEDAAQGMTEDLESVLAELGKK</sequence>
<protein>
    <submittedName>
        <fullName evidence="3">Oligogalacturonide transport system substrate-binding protein</fullName>
    </submittedName>
</protein>
<evidence type="ECO:0000256" key="2">
    <source>
        <dbReference type="SAM" id="SignalP"/>
    </source>
</evidence>
<dbReference type="OrthoDB" id="9764112at2"/>
<dbReference type="Proteomes" id="UP000292927">
    <property type="component" value="Unassembled WGS sequence"/>
</dbReference>
<evidence type="ECO:0000313" key="4">
    <source>
        <dbReference type="Proteomes" id="UP000292927"/>
    </source>
</evidence>
<dbReference type="Pfam" id="PF01547">
    <property type="entry name" value="SBP_bac_1"/>
    <property type="match status" value="1"/>
</dbReference>
<feature type="signal peptide" evidence="2">
    <location>
        <begin position="1"/>
        <end position="19"/>
    </location>
</feature>
<reference evidence="3 4" key="1">
    <citation type="submission" date="2019-02" db="EMBL/GenBank/DDBJ databases">
        <title>Genomic Encyclopedia of Type Strains, Phase IV (KMG-IV): sequencing the most valuable type-strain genomes for metagenomic binning, comparative biology and taxonomic classification.</title>
        <authorList>
            <person name="Goeker M."/>
        </authorList>
    </citation>
    <scope>NUCLEOTIDE SEQUENCE [LARGE SCALE GENOMIC DNA]</scope>
    <source>
        <strain evidence="3 4">DSM 29486</strain>
    </source>
</reference>